<dbReference type="Proteomes" id="UP001589775">
    <property type="component" value="Unassembled WGS sequence"/>
</dbReference>
<keyword evidence="3" id="KW-1185">Reference proteome</keyword>
<keyword evidence="1" id="KW-0732">Signal</keyword>
<organism evidence="2 3">
    <name type="scientific">Rhodopseudomonas telluris</name>
    <dbReference type="NCBI Taxonomy" id="644215"/>
    <lineage>
        <taxon>Bacteria</taxon>
        <taxon>Pseudomonadati</taxon>
        <taxon>Pseudomonadota</taxon>
        <taxon>Alphaproteobacteria</taxon>
        <taxon>Hyphomicrobiales</taxon>
        <taxon>Nitrobacteraceae</taxon>
        <taxon>Rhodopseudomonas</taxon>
    </lineage>
</organism>
<sequence length="173" mass="17876">MRVTIANQRRTHLKYAPFACALLVSVCVAGPAGAGTAYIDQSTALRNGVQYAIPVVGQTAPQGARGYQGVPAGATPELVSAGNRGGNYAVTTQIGNYNYVFQAQSGNNNLSNVGIIGGNHNTVGVLQRGYSLLSNLMLVNTSGLFVGVIQPPGSKPVNALIARLPNGGLLIKR</sequence>
<feature type="chain" id="PRO_5046751528" evidence="1">
    <location>
        <begin position="35"/>
        <end position="173"/>
    </location>
</feature>
<dbReference type="EMBL" id="JBHLWM010000001">
    <property type="protein sequence ID" value="MFC0239165.1"/>
    <property type="molecule type" value="Genomic_DNA"/>
</dbReference>
<name>A0ABV6ELS8_9BRAD</name>
<feature type="signal peptide" evidence="1">
    <location>
        <begin position="1"/>
        <end position="34"/>
    </location>
</feature>
<dbReference type="RefSeq" id="WP_378383717.1">
    <property type="nucleotide sequence ID" value="NZ_JBHLWM010000001.1"/>
</dbReference>
<evidence type="ECO:0000313" key="3">
    <source>
        <dbReference type="Proteomes" id="UP001589775"/>
    </source>
</evidence>
<comment type="caution">
    <text evidence="2">The sequence shown here is derived from an EMBL/GenBank/DDBJ whole genome shotgun (WGS) entry which is preliminary data.</text>
</comment>
<evidence type="ECO:0000256" key="1">
    <source>
        <dbReference type="SAM" id="SignalP"/>
    </source>
</evidence>
<protein>
    <submittedName>
        <fullName evidence="2">Uncharacterized protein</fullName>
    </submittedName>
</protein>
<gene>
    <name evidence="2" type="ORF">ACFFJ6_01750</name>
</gene>
<accession>A0ABV6ELS8</accession>
<reference evidence="2 3" key="1">
    <citation type="submission" date="2024-09" db="EMBL/GenBank/DDBJ databases">
        <authorList>
            <person name="Sun Q."/>
            <person name="Mori K."/>
        </authorList>
    </citation>
    <scope>NUCLEOTIDE SEQUENCE [LARGE SCALE GENOMIC DNA]</scope>
    <source>
        <strain evidence="2 3">KCTC 23279</strain>
    </source>
</reference>
<evidence type="ECO:0000313" key="2">
    <source>
        <dbReference type="EMBL" id="MFC0239165.1"/>
    </source>
</evidence>
<proteinExistence type="predicted"/>